<gene>
    <name evidence="2" type="ORF">NBR_LOCUS14207</name>
</gene>
<reference evidence="2 3" key="2">
    <citation type="submission" date="2018-11" db="EMBL/GenBank/DDBJ databases">
        <authorList>
            <consortium name="Pathogen Informatics"/>
        </authorList>
    </citation>
    <scope>NUCLEOTIDE SEQUENCE [LARGE SCALE GENOMIC DNA]</scope>
</reference>
<evidence type="ECO:0000313" key="2">
    <source>
        <dbReference type="EMBL" id="VDL77796.1"/>
    </source>
</evidence>
<keyword evidence="3" id="KW-1185">Reference proteome</keyword>
<dbReference type="EMBL" id="UYSL01021277">
    <property type="protein sequence ID" value="VDL77796.1"/>
    <property type="molecule type" value="Genomic_DNA"/>
</dbReference>
<name>A0A158R1P9_NIPBR</name>
<evidence type="ECO:0000313" key="4">
    <source>
        <dbReference type="WBParaSite" id="NBR_0001420601-mRNA-1"/>
    </source>
</evidence>
<dbReference type="OMA" id="CYNCEAT"/>
<dbReference type="Proteomes" id="UP000271162">
    <property type="component" value="Unassembled WGS sequence"/>
</dbReference>
<protein>
    <submittedName>
        <fullName evidence="4">Secreted protein</fullName>
    </submittedName>
</protein>
<feature type="chain" id="PRO_5043135791" evidence="1">
    <location>
        <begin position="17"/>
        <end position="266"/>
    </location>
</feature>
<proteinExistence type="predicted"/>
<evidence type="ECO:0000256" key="1">
    <source>
        <dbReference type="SAM" id="SignalP"/>
    </source>
</evidence>
<accession>A0A158R1P9</accession>
<reference evidence="4" key="1">
    <citation type="submission" date="2016-04" db="UniProtKB">
        <authorList>
            <consortium name="WormBaseParasite"/>
        </authorList>
    </citation>
    <scope>IDENTIFICATION</scope>
</reference>
<dbReference type="AlphaFoldDB" id="A0A158R1P9"/>
<feature type="signal peptide" evidence="1">
    <location>
        <begin position="1"/>
        <end position="16"/>
    </location>
</feature>
<dbReference type="STRING" id="27835.A0A158R1P9"/>
<evidence type="ECO:0000313" key="3">
    <source>
        <dbReference type="Proteomes" id="UP000271162"/>
    </source>
</evidence>
<sequence length="266" mass="29222">MSRFVAILLIISPAIQISEQIIRPDGVVSVRKGCSPIGQYEFDDGTPMTNLNQTTSTGQYYVLLCSSGDDCNSQCVTIPNPPLPPTDVLVSCYNCISYDGNDCQTNICQGKFCIYERRVTNNQLMMRKSCSDTSVIQLDDGTTIADVQYQVRVCNDGNLCNTQCAADDEPLVTCYECQAVNQMDCTTGSCQGKYCLFTRSQTSAGSYVKKSCTNIETLFYVDNVTYQSFGQCEFRQINGTNYDFKLCNSSSMCNSACPLGPVALLS</sequence>
<keyword evidence="1" id="KW-0732">Signal</keyword>
<organism evidence="4">
    <name type="scientific">Nippostrongylus brasiliensis</name>
    <name type="common">Rat hookworm</name>
    <dbReference type="NCBI Taxonomy" id="27835"/>
    <lineage>
        <taxon>Eukaryota</taxon>
        <taxon>Metazoa</taxon>
        <taxon>Ecdysozoa</taxon>
        <taxon>Nematoda</taxon>
        <taxon>Chromadorea</taxon>
        <taxon>Rhabditida</taxon>
        <taxon>Rhabditina</taxon>
        <taxon>Rhabditomorpha</taxon>
        <taxon>Strongyloidea</taxon>
        <taxon>Heligmosomidae</taxon>
        <taxon>Nippostrongylus</taxon>
    </lineage>
</organism>
<dbReference type="WBParaSite" id="NBR_0001420601-mRNA-1">
    <property type="protein sequence ID" value="NBR_0001420601-mRNA-1"/>
    <property type="gene ID" value="NBR_0001420601"/>
</dbReference>